<protein>
    <submittedName>
        <fullName evidence="2">Uncharacterized protein</fullName>
    </submittedName>
</protein>
<evidence type="ECO:0000313" key="3">
    <source>
        <dbReference type="Proteomes" id="UP001430953"/>
    </source>
</evidence>
<dbReference type="EMBL" id="JADYXP020000001">
    <property type="protein sequence ID" value="KAL0133695.1"/>
    <property type="molecule type" value="Genomic_DNA"/>
</dbReference>
<evidence type="ECO:0000313" key="2">
    <source>
        <dbReference type="EMBL" id="KAL0133695.1"/>
    </source>
</evidence>
<evidence type="ECO:0000256" key="1">
    <source>
        <dbReference type="SAM" id="MobiDB-lite"/>
    </source>
</evidence>
<feature type="compositionally biased region" description="Basic and acidic residues" evidence="1">
    <location>
        <begin position="25"/>
        <end position="53"/>
    </location>
</feature>
<keyword evidence="3" id="KW-1185">Reference proteome</keyword>
<organism evidence="2 3">
    <name type="scientific">Cardiocondyla obscurior</name>
    <dbReference type="NCBI Taxonomy" id="286306"/>
    <lineage>
        <taxon>Eukaryota</taxon>
        <taxon>Metazoa</taxon>
        <taxon>Ecdysozoa</taxon>
        <taxon>Arthropoda</taxon>
        <taxon>Hexapoda</taxon>
        <taxon>Insecta</taxon>
        <taxon>Pterygota</taxon>
        <taxon>Neoptera</taxon>
        <taxon>Endopterygota</taxon>
        <taxon>Hymenoptera</taxon>
        <taxon>Apocrita</taxon>
        <taxon>Aculeata</taxon>
        <taxon>Formicoidea</taxon>
        <taxon>Formicidae</taxon>
        <taxon>Myrmicinae</taxon>
        <taxon>Cardiocondyla</taxon>
    </lineage>
</organism>
<feature type="region of interest" description="Disordered" evidence="1">
    <location>
        <begin position="25"/>
        <end position="63"/>
    </location>
</feature>
<proteinExistence type="predicted"/>
<name>A0AAW2H297_9HYME</name>
<dbReference type="AlphaFoldDB" id="A0AAW2H297"/>
<dbReference type="Proteomes" id="UP001430953">
    <property type="component" value="Unassembled WGS sequence"/>
</dbReference>
<gene>
    <name evidence="2" type="ORF">PUN28_000974</name>
</gene>
<accession>A0AAW2H297</accession>
<comment type="caution">
    <text evidence="2">The sequence shown here is derived from an EMBL/GenBank/DDBJ whole genome shotgun (WGS) entry which is preliminary data.</text>
</comment>
<sequence>MIRFESTSRTKRRRLSRWVARGRVAGRDRKDGGCKGREEEERRDPLESNKPTEVEVTLKLLHG</sequence>
<reference evidence="2 3" key="1">
    <citation type="submission" date="2023-03" db="EMBL/GenBank/DDBJ databases">
        <title>High recombination rates correlate with genetic variation in Cardiocondyla obscurior ants.</title>
        <authorList>
            <person name="Errbii M."/>
        </authorList>
    </citation>
    <scope>NUCLEOTIDE SEQUENCE [LARGE SCALE GENOMIC DNA]</scope>
    <source>
        <strain evidence="2">Alpha-2009</strain>
        <tissue evidence="2">Whole body</tissue>
    </source>
</reference>